<feature type="region of interest" description="Disordered" evidence="1">
    <location>
        <begin position="390"/>
        <end position="436"/>
    </location>
</feature>
<gene>
    <name evidence="2" type="ORF">VITISV_038794</name>
</gene>
<sequence>MARTRGAKSSSPSSRKRVPREGPVPDPTSEPPWPKVVSPPARRYLTRSGGRPLQKRARVESSEPIDLTEQSPEPSPAPSPVPSPAPPAQPQELQPPLSEPQIPSGVALEVIIRCPMLTQPPIEGNLDCRARPFHSELCFDTATFQLRPELADSFRLLRRYHMEQLLAPRDFFYPRVAMDFYQSMTTNQVRDPTLIHFTIDGRHGILGARHIAEALHIPYEPTHFEDFRVWTSPTELEMILEHLGYPSDPQLERKRICREVFTLDKWNNMTAYRVEQPGRPQPAEIPAARRASPRHIPEGIPIASPIISRAPPVTPASSQPSSSVEPRMAIPISEYRELCRSLQTLTASQSSLAQEMAAIRAYQEQMFATQAQHTAILRQIQHHLGIISPPEHSIPIPPEPSQAPPFVHQTMSPEEPTTGEAEAAEPSSPHHPPATI</sequence>
<feature type="compositionally biased region" description="Pro residues" evidence="1">
    <location>
        <begin position="73"/>
        <end position="89"/>
    </location>
</feature>
<name>A5C3S9_VITVI</name>
<evidence type="ECO:0000256" key="1">
    <source>
        <dbReference type="SAM" id="MobiDB-lite"/>
    </source>
</evidence>
<feature type="compositionally biased region" description="Polar residues" evidence="1">
    <location>
        <begin position="315"/>
        <end position="324"/>
    </location>
</feature>
<feature type="region of interest" description="Disordered" evidence="1">
    <location>
        <begin position="305"/>
        <end position="325"/>
    </location>
</feature>
<feature type="compositionally biased region" description="Pro residues" evidence="1">
    <location>
        <begin position="22"/>
        <end position="34"/>
    </location>
</feature>
<feature type="compositionally biased region" description="Low complexity" evidence="1">
    <location>
        <begin position="1"/>
        <end position="13"/>
    </location>
</feature>
<organism evidence="2">
    <name type="scientific">Vitis vinifera</name>
    <name type="common">Grape</name>
    <dbReference type="NCBI Taxonomy" id="29760"/>
    <lineage>
        <taxon>Eukaryota</taxon>
        <taxon>Viridiplantae</taxon>
        <taxon>Streptophyta</taxon>
        <taxon>Embryophyta</taxon>
        <taxon>Tracheophyta</taxon>
        <taxon>Spermatophyta</taxon>
        <taxon>Magnoliopsida</taxon>
        <taxon>eudicotyledons</taxon>
        <taxon>Gunneridae</taxon>
        <taxon>Pentapetalae</taxon>
        <taxon>rosids</taxon>
        <taxon>Vitales</taxon>
        <taxon>Vitaceae</taxon>
        <taxon>Viteae</taxon>
        <taxon>Vitis</taxon>
    </lineage>
</organism>
<feature type="compositionally biased region" description="Low complexity" evidence="1">
    <location>
        <begin position="412"/>
        <end position="428"/>
    </location>
</feature>
<feature type="compositionally biased region" description="Low complexity" evidence="1">
    <location>
        <begin position="90"/>
        <end position="101"/>
    </location>
</feature>
<reference evidence="2" key="1">
    <citation type="journal article" date="2007" name="PLoS ONE">
        <title>The first genome sequence of an elite grapevine cultivar (Pinot noir Vitis vinifera L.): coping with a highly heterozygous genome.</title>
        <authorList>
            <person name="Velasco R."/>
            <person name="Zharkikh A."/>
            <person name="Troggio M."/>
            <person name="Cartwright D.A."/>
            <person name="Cestaro A."/>
            <person name="Pruss D."/>
            <person name="Pindo M."/>
            <person name="FitzGerald L.M."/>
            <person name="Vezzulli S."/>
            <person name="Reid J."/>
            <person name="Malacarne G."/>
            <person name="Iliev D."/>
            <person name="Coppola G."/>
            <person name="Wardell B."/>
            <person name="Micheletti D."/>
            <person name="Macalma T."/>
            <person name="Facci M."/>
            <person name="Mitchell J.T."/>
            <person name="Perazzolli M."/>
            <person name="Eldredge G."/>
            <person name="Gatto P."/>
            <person name="Oyzerski R."/>
            <person name="Moretto M."/>
            <person name="Gutin N."/>
            <person name="Stefanini M."/>
            <person name="Chen Y."/>
            <person name="Segala C."/>
            <person name="Davenport C."/>
            <person name="Dematte L."/>
            <person name="Mraz A."/>
            <person name="Battilana J."/>
            <person name="Stormo K."/>
            <person name="Costa F."/>
            <person name="Tao Q."/>
            <person name="Si-Ammour A."/>
            <person name="Harkins T."/>
            <person name="Lackey A."/>
            <person name="Perbost C."/>
            <person name="Taillon B."/>
            <person name="Stella A."/>
            <person name="Solovyev V."/>
            <person name="Fawcett J.A."/>
            <person name="Sterck L."/>
            <person name="Vandepoele K."/>
            <person name="Grando S.M."/>
            <person name="Toppo S."/>
            <person name="Moser C."/>
            <person name="Lanchbury J."/>
            <person name="Bogden R."/>
            <person name="Skolnick M."/>
            <person name="Sgaramella V."/>
            <person name="Bhatnagar S.K."/>
            <person name="Fontana P."/>
            <person name="Gutin A."/>
            <person name="Van de Peer Y."/>
            <person name="Salamini F."/>
            <person name="Viola R."/>
        </authorList>
    </citation>
    <scope>NUCLEOTIDE SEQUENCE</scope>
</reference>
<feature type="region of interest" description="Disordered" evidence="1">
    <location>
        <begin position="1"/>
        <end position="101"/>
    </location>
</feature>
<dbReference type="EMBL" id="AM481180">
    <property type="protein sequence ID" value="CAN68601.1"/>
    <property type="molecule type" value="Genomic_DNA"/>
</dbReference>
<evidence type="ECO:0000313" key="2">
    <source>
        <dbReference type="EMBL" id="CAN68601.1"/>
    </source>
</evidence>
<dbReference type="AlphaFoldDB" id="A5C3S9"/>
<protein>
    <submittedName>
        <fullName evidence="2">Uncharacterized protein</fullName>
    </submittedName>
</protein>
<proteinExistence type="predicted"/>
<accession>A5C3S9</accession>